<accession>A0A8G0LUP6</accession>
<dbReference type="InterPro" id="IPR050475">
    <property type="entry name" value="Prenyltransferase_related"/>
</dbReference>
<feature type="transmembrane region" description="Helical" evidence="5">
    <location>
        <begin position="239"/>
        <end position="258"/>
    </location>
</feature>
<dbReference type="Proteomes" id="UP000826661">
    <property type="component" value="Chromosome VII"/>
</dbReference>
<comment type="subcellular location">
    <subcellularLocation>
        <location evidence="1">Membrane</location>
        <topology evidence="1">Multi-pass membrane protein</topology>
    </subcellularLocation>
</comment>
<dbReference type="InterPro" id="IPR044878">
    <property type="entry name" value="UbiA_sf"/>
</dbReference>
<gene>
    <name evidence="6" type="ORF">H0G86_012996</name>
</gene>
<sequence>MAKTTPRFESFTGTLSSSLWHTVLRELDITVRLLKSNATGFLFIFMGGLLSRVFKAPLPLAETIPLLTETVILELLCSYIFDIANQTSSPDEDYINKPDRPIPAGLMTVEKAKARWVLAWVLGPVALYSLFGVWPMMHLLHWEVLITVCYVWPKWFGWLMRSYFASSSYCILGRLLNSVLARHVEAWNISFAIDCIIFFWLMGTMHIQEFHDLEGDRKSDRKTLPMLLSDRGIKVLREGTSLFVLAFGTCLCSIGYTVMDKDIKILPLCILQQLLSIVLAYRIYASDGPAMDKKTYRVYYYGAVLAILLCLCLIEKQLV</sequence>
<feature type="transmembrane region" description="Helical" evidence="5">
    <location>
        <begin position="296"/>
        <end position="314"/>
    </location>
</feature>
<dbReference type="PANTHER" id="PTHR42723:SF1">
    <property type="entry name" value="CHLOROPHYLL SYNTHASE, CHLOROPLASTIC"/>
    <property type="match status" value="1"/>
</dbReference>
<dbReference type="Pfam" id="PF01040">
    <property type="entry name" value="UbiA"/>
    <property type="match status" value="1"/>
</dbReference>
<feature type="transmembrane region" description="Helical" evidence="5">
    <location>
        <begin position="155"/>
        <end position="172"/>
    </location>
</feature>
<dbReference type="Gene3D" id="1.10.357.140">
    <property type="entry name" value="UbiA prenyltransferase"/>
    <property type="match status" value="1"/>
</dbReference>
<protein>
    <recommendedName>
        <fullName evidence="8">UbiA prenyltransferase</fullName>
    </recommendedName>
</protein>
<dbReference type="CDD" id="cd13965">
    <property type="entry name" value="PT_UbiA_3"/>
    <property type="match status" value="1"/>
</dbReference>
<keyword evidence="2 5" id="KW-0812">Transmembrane</keyword>
<feature type="transmembrane region" description="Helical" evidence="5">
    <location>
        <begin position="265"/>
        <end position="284"/>
    </location>
</feature>
<dbReference type="PANTHER" id="PTHR42723">
    <property type="entry name" value="CHLOROPHYLL SYNTHASE"/>
    <property type="match status" value="1"/>
</dbReference>
<evidence type="ECO:0000313" key="6">
    <source>
        <dbReference type="EMBL" id="QYT06131.1"/>
    </source>
</evidence>
<evidence type="ECO:0000256" key="4">
    <source>
        <dbReference type="ARBA" id="ARBA00023136"/>
    </source>
</evidence>
<dbReference type="GO" id="GO:0016020">
    <property type="term" value="C:membrane"/>
    <property type="evidence" value="ECO:0007669"/>
    <property type="project" value="UniProtKB-SubCell"/>
</dbReference>
<evidence type="ECO:0000256" key="5">
    <source>
        <dbReference type="SAM" id="Phobius"/>
    </source>
</evidence>
<evidence type="ECO:0000313" key="7">
    <source>
        <dbReference type="Proteomes" id="UP000826661"/>
    </source>
</evidence>
<evidence type="ECO:0000256" key="1">
    <source>
        <dbReference type="ARBA" id="ARBA00004141"/>
    </source>
</evidence>
<keyword evidence="3 5" id="KW-1133">Transmembrane helix</keyword>
<feature type="transmembrane region" description="Helical" evidence="5">
    <location>
        <begin position="184"/>
        <end position="203"/>
    </location>
</feature>
<dbReference type="GO" id="GO:0016765">
    <property type="term" value="F:transferase activity, transferring alkyl or aryl (other than methyl) groups"/>
    <property type="evidence" value="ECO:0007669"/>
    <property type="project" value="InterPro"/>
</dbReference>
<evidence type="ECO:0008006" key="8">
    <source>
        <dbReference type="Google" id="ProtNLM"/>
    </source>
</evidence>
<dbReference type="EMBL" id="CP075870">
    <property type="protein sequence ID" value="QYT06131.1"/>
    <property type="molecule type" value="Genomic_DNA"/>
</dbReference>
<reference evidence="6 7" key="1">
    <citation type="journal article" date="2021" name="BMC Genomics">
        <title>Telomere-to-telomere genome assembly of asparaginase-producing Trichoderma simmonsii.</title>
        <authorList>
            <person name="Chung D."/>
            <person name="Kwon Y.M."/>
            <person name="Yang Y."/>
        </authorList>
    </citation>
    <scope>NUCLEOTIDE SEQUENCE [LARGE SCALE GENOMIC DNA]</scope>
    <source>
        <strain evidence="6 7">GH-Sj1</strain>
    </source>
</reference>
<evidence type="ECO:0000256" key="3">
    <source>
        <dbReference type="ARBA" id="ARBA00022989"/>
    </source>
</evidence>
<keyword evidence="7" id="KW-1185">Reference proteome</keyword>
<organism evidence="6 7">
    <name type="scientific">Trichoderma simmonsii</name>
    <dbReference type="NCBI Taxonomy" id="1491479"/>
    <lineage>
        <taxon>Eukaryota</taxon>
        <taxon>Fungi</taxon>
        <taxon>Dikarya</taxon>
        <taxon>Ascomycota</taxon>
        <taxon>Pezizomycotina</taxon>
        <taxon>Sordariomycetes</taxon>
        <taxon>Hypocreomycetidae</taxon>
        <taxon>Hypocreales</taxon>
        <taxon>Hypocreaceae</taxon>
        <taxon>Trichoderma</taxon>
    </lineage>
</organism>
<dbReference type="InterPro" id="IPR000537">
    <property type="entry name" value="UbiA_prenyltransferase"/>
</dbReference>
<proteinExistence type="predicted"/>
<evidence type="ECO:0000256" key="2">
    <source>
        <dbReference type="ARBA" id="ARBA00022692"/>
    </source>
</evidence>
<dbReference type="AlphaFoldDB" id="A0A8G0LUP6"/>
<name>A0A8G0LUP6_9HYPO</name>
<feature type="transmembrane region" description="Helical" evidence="5">
    <location>
        <begin position="116"/>
        <end position="135"/>
    </location>
</feature>
<keyword evidence="4 5" id="KW-0472">Membrane</keyword>